<reference evidence="3 4" key="1">
    <citation type="submission" date="2017-05" db="EMBL/GenBank/DDBJ databases">
        <authorList>
            <person name="Varghese N."/>
            <person name="Submissions S."/>
        </authorList>
    </citation>
    <scope>NUCLEOTIDE SEQUENCE [LARGE SCALE GENOMIC DNA]</scope>
    <source>
        <strain evidence="3 4">SM16</strain>
    </source>
</reference>
<gene>
    <name evidence="3" type="ORF">SAMN06296065_104222</name>
</gene>
<evidence type="ECO:0000313" key="3">
    <source>
        <dbReference type="EMBL" id="SMP67521.1"/>
    </source>
</evidence>
<keyword evidence="4" id="KW-1185">Reference proteome</keyword>
<dbReference type="Pfam" id="PF03551">
    <property type="entry name" value="PadR"/>
    <property type="match status" value="1"/>
</dbReference>
<protein>
    <submittedName>
        <fullName evidence="3">Transcriptional regulator, PadR family</fullName>
    </submittedName>
</protein>
<feature type="region of interest" description="Disordered" evidence="1">
    <location>
        <begin position="103"/>
        <end position="126"/>
    </location>
</feature>
<dbReference type="InterPro" id="IPR005149">
    <property type="entry name" value="Tscrpt_reg_PadR_N"/>
</dbReference>
<name>A0ABY1QER6_9SPHN</name>
<dbReference type="Gene3D" id="1.10.10.10">
    <property type="entry name" value="Winged helix-like DNA-binding domain superfamily/Winged helix DNA-binding domain"/>
    <property type="match status" value="1"/>
</dbReference>
<dbReference type="SUPFAM" id="SSF46785">
    <property type="entry name" value="Winged helix' DNA-binding domain"/>
    <property type="match status" value="1"/>
</dbReference>
<organism evidence="3 4">
    <name type="scientific">Novosphingobium panipatense</name>
    <dbReference type="NCBI Taxonomy" id="428991"/>
    <lineage>
        <taxon>Bacteria</taxon>
        <taxon>Pseudomonadati</taxon>
        <taxon>Pseudomonadota</taxon>
        <taxon>Alphaproteobacteria</taxon>
        <taxon>Sphingomonadales</taxon>
        <taxon>Sphingomonadaceae</taxon>
        <taxon>Novosphingobium</taxon>
    </lineage>
</organism>
<dbReference type="EMBL" id="FXUI01000004">
    <property type="protein sequence ID" value="SMP67521.1"/>
    <property type="molecule type" value="Genomic_DNA"/>
</dbReference>
<dbReference type="InterPro" id="IPR052509">
    <property type="entry name" value="Metal_resp_DNA-bind_regulator"/>
</dbReference>
<proteinExistence type="predicted"/>
<dbReference type="Proteomes" id="UP001157910">
    <property type="component" value="Unassembled WGS sequence"/>
</dbReference>
<dbReference type="InterPro" id="IPR036390">
    <property type="entry name" value="WH_DNA-bd_sf"/>
</dbReference>
<dbReference type="PANTHER" id="PTHR33169">
    <property type="entry name" value="PADR-FAMILY TRANSCRIPTIONAL REGULATOR"/>
    <property type="match status" value="1"/>
</dbReference>
<dbReference type="InterPro" id="IPR036388">
    <property type="entry name" value="WH-like_DNA-bd_sf"/>
</dbReference>
<evidence type="ECO:0000256" key="1">
    <source>
        <dbReference type="SAM" id="MobiDB-lite"/>
    </source>
</evidence>
<feature type="domain" description="Transcription regulator PadR N-terminal" evidence="2">
    <location>
        <begin position="17"/>
        <end position="87"/>
    </location>
</feature>
<dbReference type="PANTHER" id="PTHR33169:SF24">
    <property type="entry name" value="TRANSCRIPTIONAL REGULATOR, PADR FAMILY"/>
    <property type="match status" value="1"/>
</dbReference>
<dbReference type="RefSeq" id="WP_103729214.1">
    <property type="nucleotide sequence ID" value="NZ_FXUI01000004.1"/>
</dbReference>
<accession>A0ABY1QER6</accession>
<comment type="caution">
    <text evidence="3">The sequence shown here is derived from an EMBL/GenBank/DDBJ whole genome shotgun (WGS) entry which is preliminary data.</text>
</comment>
<evidence type="ECO:0000313" key="4">
    <source>
        <dbReference type="Proteomes" id="UP001157910"/>
    </source>
</evidence>
<sequence length="126" mass="13998">MSEIEIQLKKGVLGLCVLALLSRGDSYAYEIASRMADAVDMGEGTIYPLMRRMQSDGLVQTYLEESPSGPPRKYYRLTDAGRNRLAEQVTDWRSFTQAVDTLIEGTSTTRHKPAAPEQEGETSHDA</sequence>
<evidence type="ECO:0000259" key="2">
    <source>
        <dbReference type="Pfam" id="PF03551"/>
    </source>
</evidence>